<keyword evidence="1" id="KW-0677">Repeat</keyword>
<dbReference type="SUPFAM" id="SSF48403">
    <property type="entry name" value="Ankyrin repeat"/>
    <property type="match status" value="1"/>
</dbReference>
<evidence type="ECO:0000256" key="2">
    <source>
        <dbReference type="ARBA" id="ARBA00023043"/>
    </source>
</evidence>
<reference evidence="5" key="1">
    <citation type="journal article" date="2014" name="Genome Announc.">
        <title>Draft genome sequence of the formaldehyde-resistant fungus Byssochlamys spectabilis No. 5 (anamorph Paecilomyces variotii No. 5) (NBRC109023).</title>
        <authorList>
            <person name="Oka T."/>
            <person name="Ekino K."/>
            <person name="Fukuda K."/>
            <person name="Nomura Y."/>
        </authorList>
    </citation>
    <scope>NUCLEOTIDE SEQUENCE [LARGE SCALE GENOMIC DNA]</scope>
    <source>
        <strain evidence="5">No. 5 / NBRC 109023</strain>
    </source>
</reference>
<feature type="repeat" description="ANK" evidence="3">
    <location>
        <begin position="172"/>
        <end position="204"/>
    </location>
</feature>
<comment type="caution">
    <text evidence="4">The sequence shown here is derived from an EMBL/GenBank/DDBJ whole genome shotgun (WGS) entry which is preliminary data.</text>
</comment>
<dbReference type="InterPro" id="IPR036770">
    <property type="entry name" value="Ankyrin_rpt-contain_sf"/>
</dbReference>
<keyword evidence="2 3" id="KW-0040">ANK repeat</keyword>
<proteinExistence type="predicted"/>
<dbReference type="Proteomes" id="UP000018001">
    <property type="component" value="Unassembled WGS sequence"/>
</dbReference>
<evidence type="ECO:0000256" key="1">
    <source>
        <dbReference type="ARBA" id="ARBA00022737"/>
    </source>
</evidence>
<evidence type="ECO:0000313" key="4">
    <source>
        <dbReference type="EMBL" id="GAD98311.1"/>
    </source>
</evidence>
<dbReference type="PANTHER" id="PTHR24198">
    <property type="entry name" value="ANKYRIN REPEAT AND PROTEIN KINASE DOMAIN-CONTAINING PROTEIN"/>
    <property type="match status" value="1"/>
</dbReference>
<dbReference type="PROSITE" id="PS50088">
    <property type="entry name" value="ANK_REPEAT"/>
    <property type="match status" value="2"/>
</dbReference>
<dbReference type="InParanoid" id="V5G8G8"/>
<sequence>MESSSVQKQAENAATRGDVAALRQCFRDGASPLDKKVNLRALSRGDIELFQVIVDAGGDVNLNMGYVGTPLISALQRKRDAFLEFLFSRSVDPNVGSLGHHLPPISVAVRFNRTTRWVQTLLERGATLSNTGALHIAAFLGQVDQMELLLRFGADPNEIPRPQPIAIVDYRREGTAMHWAIAGGHLEAIQLLLAQNPDLDALDADGISVQTRLDQFWTAKRY</sequence>
<protein>
    <submittedName>
        <fullName evidence="4">Uncharacterized protein</fullName>
    </submittedName>
</protein>
<dbReference type="SMART" id="SM00248">
    <property type="entry name" value="ANK"/>
    <property type="match status" value="4"/>
</dbReference>
<feature type="repeat" description="ANK" evidence="3">
    <location>
        <begin position="129"/>
        <end position="161"/>
    </location>
</feature>
<gene>
    <name evidence="4" type="ORF">PVAR5_7003</name>
</gene>
<dbReference type="PROSITE" id="PS50297">
    <property type="entry name" value="ANK_REP_REGION"/>
    <property type="match status" value="2"/>
</dbReference>
<organism evidence="4 5">
    <name type="scientific">Byssochlamys spectabilis (strain No. 5 / NBRC 109023)</name>
    <name type="common">Paecilomyces variotii</name>
    <dbReference type="NCBI Taxonomy" id="1356009"/>
    <lineage>
        <taxon>Eukaryota</taxon>
        <taxon>Fungi</taxon>
        <taxon>Dikarya</taxon>
        <taxon>Ascomycota</taxon>
        <taxon>Pezizomycotina</taxon>
        <taxon>Eurotiomycetes</taxon>
        <taxon>Eurotiomycetidae</taxon>
        <taxon>Eurotiales</taxon>
        <taxon>Thermoascaceae</taxon>
        <taxon>Paecilomyces</taxon>
    </lineage>
</organism>
<keyword evidence="5" id="KW-1185">Reference proteome</keyword>
<dbReference type="AlphaFoldDB" id="V5G8G8"/>
<dbReference type="PANTHER" id="PTHR24198:SF165">
    <property type="entry name" value="ANKYRIN REPEAT-CONTAINING PROTEIN-RELATED"/>
    <property type="match status" value="1"/>
</dbReference>
<dbReference type="HOGENOM" id="CLU_1185766_0_0_1"/>
<dbReference type="eggNOG" id="KOG4177">
    <property type="taxonomic scope" value="Eukaryota"/>
</dbReference>
<dbReference type="Pfam" id="PF13637">
    <property type="entry name" value="Ank_4"/>
    <property type="match status" value="1"/>
</dbReference>
<accession>V5G8G8</accession>
<dbReference type="InterPro" id="IPR002110">
    <property type="entry name" value="Ankyrin_rpt"/>
</dbReference>
<dbReference type="Gene3D" id="1.25.40.20">
    <property type="entry name" value="Ankyrin repeat-containing domain"/>
    <property type="match status" value="2"/>
</dbReference>
<evidence type="ECO:0000313" key="5">
    <source>
        <dbReference type="Proteomes" id="UP000018001"/>
    </source>
</evidence>
<name>V5G8G8_BYSSN</name>
<dbReference type="OrthoDB" id="426293at2759"/>
<dbReference type="EMBL" id="BAUL01000239">
    <property type="protein sequence ID" value="GAD98311.1"/>
    <property type="molecule type" value="Genomic_DNA"/>
</dbReference>
<evidence type="ECO:0000256" key="3">
    <source>
        <dbReference type="PROSITE-ProRule" id="PRU00023"/>
    </source>
</evidence>